<evidence type="ECO:0000256" key="5">
    <source>
        <dbReference type="ARBA" id="ARBA00023124"/>
    </source>
</evidence>
<keyword evidence="7" id="KW-0456">Lyase</keyword>
<keyword evidence="6" id="KW-0238">DNA-binding</keyword>
<dbReference type="GO" id="GO:0006508">
    <property type="term" value="P:proteolysis"/>
    <property type="evidence" value="ECO:0007669"/>
    <property type="project" value="UniProtKB-KW"/>
</dbReference>
<dbReference type="SUPFAM" id="SSF143081">
    <property type="entry name" value="BB1717-like"/>
    <property type="match status" value="1"/>
</dbReference>
<evidence type="ECO:0000256" key="3">
    <source>
        <dbReference type="ARBA" id="ARBA00022763"/>
    </source>
</evidence>
<dbReference type="Gene3D" id="3.90.1680.10">
    <property type="entry name" value="SOS response associated peptidase-like"/>
    <property type="match status" value="1"/>
</dbReference>
<evidence type="ECO:0000256" key="1">
    <source>
        <dbReference type="ARBA" id="ARBA00008136"/>
    </source>
</evidence>
<dbReference type="PANTHER" id="PTHR13604">
    <property type="entry name" value="DC12-RELATED"/>
    <property type="match status" value="1"/>
</dbReference>
<keyword evidence="2 8" id="KW-0645">Protease</keyword>
<keyword evidence="3" id="KW-0227">DNA damage</keyword>
<dbReference type="GO" id="GO:0106300">
    <property type="term" value="P:protein-DNA covalent cross-linking repair"/>
    <property type="evidence" value="ECO:0007669"/>
    <property type="project" value="InterPro"/>
</dbReference>
<keyword evidence="4 8" id="KW-0378">Hydrolase</keyword>
<keyword evidence="5" id="KW-0190">Covalent protein-DNA linkage</keyword>
<evidence type="ECO:0000256" key="8">
    <source>
        <dbReference type="RuleBase" id="RU364100"/>
    </source>
</evidence>
<gene>
    <name evidence="9" type="primary">yedK</name>
    <name evidence="9" type="ORF">Pla52o_32590</name>
</gene>
<organism evidence="9 10">
    <name type="scientific">Novipirellula galeiformis</name>
    <dbReference type="NCBI Taxonomy" id="2528004"/>
    <lineage>
        <taxon>Bacteria</taxon>
        <taxon>Pseudomonadati</taxon>
        <taxon>Planctomycetota</taxon>
        <taxon>Planctomycetia</taxon>
        <taxon>Pirellulales</taxon>
        <taxon>Pirellulaceae</taxon>
        <taxon>Novipirellula</taxon>
    </lineage>
</organism>
<comment type="caution">
    <text evidence="9">The sequence shown here is derived from an EMBL/GenBank/DDBJ whole genome shotgun (WGS) entry which is preliminary data.</text>
</comment>
<dbReference type="GO" id="GO:0003697">
    <property type="term" value="F:single-stranded DNA binding"/>
    <property type="evidence" value="ECO:0007669"/>
    <property type="project" value="InterPro"/>
</dbReference>
<evidence type="ECO:0000313" key="10">
    <source>
        <dbReference type="Proteomes" id="UP000316304"/>
    </source>
</evidence>
<dbReference type="AlphaFoldDB" id="A0A5C6CFB2"/>
<keyword evidence="10" id="KW-1185">Reference proteome</keyword>
<evidence type="ECO:0000256" key="7">
    <source>
        <dbReference type="ARBA" id="ARBA00023239"/>
    </source>
</evidence>
<evidence type="ECO:0000256" key="2">
    <source>
        <dbReference type="ARBA" id="ARBA00022670"/>
    </source>
</evidence>
<sequence>MLNWPAGLISAGADLHKGCKPRQYRAGRFESESMCGRFTLRASLADLRQMFLPDVDPQDFTLPTDPPRYNIAPTQSVAVIRQSNAGDRREGTAMRWGLVPSWADDLTVGARMINARCETIDEKRSFRNAFQQQRCLIPADGYFEWQKRAAAKQPYLIHRPDNGVFAMAGVWESNSKIANGSEPILSFSVITTPANQVTGKIHDRMPVIIDPSDFDRWLDPNHRDTPSLKKQLAAAPSDFFVTTPVSRHVNHVRNDDPECVRPIDLKAFPPPATRRPQATQTTMFDD</sequence>
<protein>
    <recommendedName>
        <fullName evidence="8">Abasic site processing protein</fullName>
        <ecNumber evidence="8">3.4.-.-</ecNumber>
    </recommendedName>
</protein>
<evidence type="ECO:0000256" key="4">
    <source>
        <dbReference type="ARBA" id="ARBA00022801"/>
    </source>
</evidence>
<dbReference type="GO" id="GO:0008233">
    <property type="term" value="F:peptidase activity"/>
    <property type="evidence" value="ECO:0007669"/>
    <property type="project" value="UniProtKB-KW"/>
</dbReference>
<accession>A0A5C6CFB2</accession>
<name>A0A5C6CFB2_9BACT</name>
<evidence type="ECO:0000256" key="6">
    <source>
        <dbReference type="ARBA" id="ARBA00023125"/>
    </source>
</evidence>
<reference evidence="9 10" key="1">
    <citation type="submission" date="2019-02" db="EMBL/GenBank/DDBJ databases">
        <title>Deep-cultivation of Planctomycetes and their phenomic and genomic characterization uncovers novel biology.</title>
        <authorList>
            <person name="Wiegand S."/>
            <person name="Jogler M."/>
            <person name="Boedeker C."/>
            <person name="Pinto D."/>
            <person name="Vollmers J."/>
            <person name="Rivas-Marin E."/>
            <person name="Kohn T."/>
            <person name="Peeters S.H."/>
            <person name="Heuer A."/>
            <person name="Rast P."/>
            <person name="Oberbeckmann S."/>
            <person name="Bunk B."/>
            <person name="Jeske O."/>
            <person name="Meyerdierks A."/>
            <person name="Storesund J.E."/>
            <person name="Kallscheuer N."/>
            <person name="Luecker S."/>
            <person name="Lage O.M."/>
            <person name="Pohl T."/>
            <person name="Merkel B.J."/>
            <person name="Hornburger P."/>
            <person name="Mueller R.-W."/>
            <person name="Bruemmer F."/>
            <person name="Labrenz M."/>
            <person name="Spormann A.M."/>
            <person name="Op Den Camp H."/>
            <person name="Overmann J."/>
            <person name="Amann R."/>
            <person name="Jetten M.S.M."/>
            <person name="Mascher T."/>
            <person name="Medema M.H."/>
            <person name="Devos D.P."/>
            <person name="Kaster A.-K."/>
            <person name="Ovreas L."/>
            <person name="Rohde M."/>
            <person name="Galperin M.Y."/>
            <person name="Jogler C."/>
        </authorList>
    </citation>
    <scope>NUCLEOTIDE SEQUENCE [LARGE SCALE GENOMIC DNA]</scope>
    <source>
        <strain evidence="9 10">Pla52o</strain>
    </source>
</reference>
<dbReference type="GO" id="GO:0016829">
    <property type="term" value="F:lyase activity"/>
    <property type="evidence" value="ECO:0007669"/>
    <property type="project" value="UniProtKB-KW"/>
</dbReference>
<dbReference type="Proteomes" id="UP000316304">
    <property type="component" value="Unassembled WGS sequence"/>
</dbReference>
<dbReference type="InterPro" id="IPR036590">
    <property type="entry name" value="SRAP-like"/>
</dbReference>
<dbReference type="PANTHER" id="PTHR13604:SF0">
    <property type="entry name" value="ABASIC SITE PROCESSING PROTEIN HMCES"/>
    <property type="match status" value="1"/>
</dbReference>
<dbReference type="EC" id="3.4.-.-" evidence="8"/>
<comment type="similarity">
    <text evidence="1 8">Belongs to the SOS response-associated peptidase family.</text>
</comment>
<evidence type="ECO:0000313" key="9">
    <source>
        <dbReference type="EMBL" id="TWU22204.1"/>
    </source>
</evidence>
<dbReference type="InterPro" id="IPR003738">
    <property type="entry name" value="SRAP"/>
</dbReference>
<proteinExistence type="inferred from homology"/>
<dbReference type="Pfam" id="PF02586">
    <property type="entry name" value="SRAP"/>
    <property type="match status" value="1"/>
</dbReference>
<dbReference type="EMBL" id="SJPT01000005">
    <property type="protein sequence ID" value="TWU22204.1"/>
    <property type="molecule type" value="Genomic_DNA"/>
</dbReference>